<keyword evidence="1" id="KW-0812">Transmembrane</keyword>
<gene>
    <name evidence="2" type="ORF">QO010_002070</name>
</gene>
<feature type="transmembrane region" description="Helical" evidence="1">
    <location>
        <begin position="74"/>
        <end position="95"/>
    </location>
</feature>
<protein>
    <recommendedName>
        <fullName evidence="4">DUF4345 domain-containing protein</fullName>
    </recommendedName>
</protein>
<keyword evidence="3" id="KW-1185">Reference proteome</keyword>
<keyword evidence="1" id="KW-1133">Transmembrane helix</keyword>
<sequence>MKLVIRGLVGLAGVLALLLALQFWLNPALPAGRLGISPIGALGLATIRADMAGFFGAAGAFALFAAIRAEGKWLTAPLLMIAIALTGRVITVAVQGWSPELGLPMIVEAVLLALFAAGRRLMGSR</sequence>
<evidence type="ECO:0008006" key="4">
    <source>
        <dbReference type="Google" id="ProtNLM"/>
    </source>
</evidence>
<evidence type="ECO:0000313" key="2">
    <source>
        <dbReference type="EMBL" id="MDQ0464289.1"/>
    </source>
</evidence>
<organism evidence="2 3">
    <name type="scientific">Caulobacter ginsengisoli</name>
    <dbReference type="NCBI Taxonomy" id="400775"/>
    <lineage>
        <taxon>Bacteria</taxon>
        <taxon>Pseudomonadati</taxon>
        <taxon>Pseudomonadota</taxon>
        <taxon>Alphaproteobacteria</taxon>
        <taxon>Caulobacterales</taxon>
        <taxon>Caulobacteraceae</taxon>
        <taxon>Caulobacter</taxon>
    </lineage>
</organism>
<keyword evidence="1" id="KW-0472">Membrane</keyword>
<evidence type="ECO:0000313" key="3">
    <source>
        <dbReference type="Proteomes" id="UP001228905"/>
    </source>
</evidence>
<comment type="caution">
    <text evidence="2">The sequence shown here is derived from an EMBL/GenBank/DDBJ whole genome shotgun (WGS) entry which is preliminary data.</text>
</comment>
<feature type="transmembrane region" description="Helical" evidence="1">
    <location>
        <begin position="46"/>
        <end position="67"/>
    </location>
</feature>
<proteinExistence type="predicted"/>
<reference evidence="2 3" key="1">
    <citation type="submission" date="2023-07" db="EMBL/GenBank/DDBJ databases">
        <title>Genomic Encyclopedia of Type Strains, Phase IV (KMG-IV): sequencing the most valuable type-strain genomes for metagenomic binning, comparative biology and taxonomic classification.</title>
        <authorList>
            <person name="Goeker M."/>
        </authorList>
    </citation>
    <scope>NUCLEOTIDE SEQUENCE [LARGE SCALE GENOMIC DNA]</scope>
    <source>
        <strain evidence="2 3">DSM 18695</strain>
    </source>
</reference>
<feature type="transmembrane region" description="Helical" evidence="1">
    <location>
        <begin position="101"/>
        <end position="118"/>
    </location>
</feature>
<dbReference type="RefSeq" id="WP_307348866.1">
    <property type="nucleotide sequence ID" value="NZ_JAUSVS010000003.1"/>
</dbReference>
<accession>A0ABU0IQJ5</accession>
<evidence type="ECO:0000256" key="1">
    <source>
        <dbReference type="SAM" id="Phobius"/>
    </source>
</evidence>
<dbReference type="EMBL" id="JAUSVS010000003">
    <property type="protein sequence ID" value="MDQ0464289.1"/>
    <property type="molecule type" value="Genomic_DNA"/>
</dbReference>
<name>A0ABU0IQJ5_9CAUL</name>
<dbReference type="Proteomes" id="UP001228905">
    <property type="component" value="Unassembled WGS sequence"/>
</dbReference>